<sequence>MLVVGGEVGVEREKRENGKENKEKGSTGEKKGQRQGQQQWKEGMKANGNGEMGRAWKHDRDKGTGIKGCDPSMDVDVDLDESQRVP</sequence>
<gene>
    <name evidence="2" type="ORF">FCULG_00001028</name>
</gene>
<feature type="region of interest" description="Disordered" evidence="1">
    <location>
        <begin position="1"/>
        <end position="86"/>
    </location>
</feature>
<dbReference type="EMBL" id="PVEM01000012">
    <property type="protein sequence ID" value="PTD04119.1"/>
    <property type="molecule type" value="Genomic_DNA"/>
</dbReference>
<name>A0A2T4GKN7_FUSCU</name>
<organism evidence="2 3">
    <name type="scientific">Fusarium culmorum</name>
    <dbReference type="NCBI Taxonomy" id="5516"/>
    <lineage>
        <taxon>Eukaryota</taxon>
        <taxon>Fungi</taxon>
        <taxon>Dikarya</taxon>
        <taxon>Ascomycota</taxon>
        <taxon>Pezizomycotina</taxon>
        <taxon>Sordariomycetes</taxon>
        <taxon>Hypocreomycetidae</taxon>
        <taxon>Hypocreales</taxon>
        <taxon>Nectriaceae</taxon>
        <taxon>Fusarium</taxon>
    </lineage>
</organism>
<evidence type="ECO:0000313" key="3">
    <source>
        <dbReference type="Proteomes" id="UP000241587"/>
    </source>
</evidence>
<feature type="compositionally biased region" description="Basic and acidic residues" evidence="1">
    <location>
        <begin position="9"/>
        <end position="32"/>
    </location>
</feature>
<accession>A0A2T4GKN7</accession>
<dbReference type="AlphaFoldDB" id="A0A2T4GKN7"/>
<evidence type="ECO:0000313" key="2">
    <source>
        <dbReference type="EMBL" id="PTD04119.1"/>
    </source>
</evidence>
<keyword evidence="3" id="KW-1185">Reference proteome</keyword>
<protein>
    <submittedName>
        <fullName evidence="2">Uncharacterized protein</fullName>
    </submittedName>
</protein>
<proteinExistence type="predicted"/>
<reference evidence="2 3" key="1">
    <citation type="submission" date="2018-02" db="EMBL/GenBank/DDBJ databases">
        <title>Fusarium culmorum secondary metabolites in fungal-bacterial-plant interactions.</title>
        <authorList>
            <person name="Schmidt R."/>
        </authorList>
    </citation>
    <scope>NUCLEOTIDE SEQUENCE [LARGE SCALE GENOMIC DNA]</scope>
    <source>
        <strain evidence="2 3">PV</strain>
    </source>
</reference>
<dbReference type="Proteomes" id="UP000241587">
    <property type="component" value="Unassembled WGS sequence"/>
</dbReference>
<feature type="compositionally biased region" description="Basic and acidic residues" evidence="1">
    <location>
        <begin position="54"/>
        <end position="64"/>
    </location>
</feature>
<evidence type="ECO:0000256" key="1">
    <source>
        <dbReference type="SAM" id="MobiDB-lite"/>
    </source>
</evidence>
<comment type="caution">
    <text evidence="2">The sequence shown here is derived from an EMBL/GenBank/DDBJ whole genome shotgun (WGS) entry which is preliminary data.</text>
</comment>